<keyword evidence="3" id="KW-0472">Membrane</keyword>
<dbReference type="Gene3D" id="2.130.10.10">
    <property type="entry name" value="YVTN repeat-like/Quinoprotein amine dehydrogenase"/>
    <property type="match status" value="2"/>
</dbReference>
<name>A0A3Q2CKH6_CYPVA</name>
<dbReference type="Ensembl" id="ENSCVAT00000006170.1">
    <property type="protein sequence ID" value="ENSCVAP00000005742.1"/>
    <property type="gene ID" value="ENSCVAG00000007195.1"/>
</dbReference>
<keyword evidence="3" id="KW-1133">Transmembrane helix</keyword>
<reference evidence="5" key="2">
    <citation type="submission" date="2025-09" db="UniProtKB">
        <authorList>
            <consortium name="Ensembl"/>
        </authorList>
    </citation>
    <scope>IDENTIFICATION</scope>
</reference>
<evidence type="ECO:0000313" key="6">
    <source>
        <dbReference type="Proteomes" id="UP000265020"/>
    </source>
</evidence>
<dbReference type="GeneTree" id="ENSGT00940000165320"/>
<dbReference type="SUPFAM" id="SSF50969">
    <property type="entry name" value="YVTN repeat-like/Quinoprotein amine dehydrogenase"/>
    <property type="match status" value="1"/>
</dbReference>
<dbReference type="InterPro" id="IPR027417">
    <property type="entry name" value="P-loop_NTPase"/>
</dbReference>
<keyword evidence="3" id="KW-0812">Transmembrane</keyword>
<dbReference type="InterPro" id="IPR011044">
    <property type="entry name" value="Quino_amine_DH_bsu"/>
</dbReference>
<dbReference type="OMA" id="HAHTSLW"/>
<evidence type="ECO:0000313" key="5">
    <source>
        <dbReference type="Ensembl" id="ENSCVAP00000005742.1"/>
    </source>
</evidence>
<proteinExistence type="predicted"/>
<dbReference type="InterPro" id="IPR057588">
    <property type="entry name" value="NWD1/2-like_WH"/>
</dbReference>
<protein>
    <recommendedName>
        <fullName evidence="4">NWD1/2-like winged helix-turn-helix domain-containing protein</fullName>
    </recommendedName>
</protein>
<dbReference type="STRING" id="28743.ENSCVAP00000005742"/>
<dbReference type="Gene3D" id="3.40.50.300">
    <property type="entry name" value="P-loop containing nucleotide triphosphate hydrolases"/>
    <property type="match status" value="1"/>
</dbReference>
<dbReference type="InterPro" id="IPR001680">
    <property type="entry name" value="WD40_rpt"/>
</dbReference>
<evidence type="ECO:0000256" key="1">
    <source>
        <dbReference type="ARBA" id="ARBA00022574"/>
    </source>
</evidence>
<sequence length="1540" mass="171561">MSDSIIERRALREKVLPRFREHCRNLLALDVRVSKTGAKSSTLLLINYLIILHWFLLYGSAALPSQVEVSEYQLLLQACQQVGVCTQQLERVYQRDENAVPPSYRQTASVESAGSLLVINADILFKFTLVLITCFRFSTNPMIEFTKAMLYRAKTNVYFLHLQADPFEQSVPTPSELLSQLCDVFLPALLSSHQLLLYSTTTECDRRHGYTTARRRAYADALCQQVFSDLMAMTDSSNVCRLRGKASIRAYVKQIDQQNPLVVTGGPCTGKTVLVAHCAQYEEHFTELEPDSYICRSPDKCSYNTGHDPTSDCSQSQHVCDGDPSAPQELHSNFIKVGVSLFELEGHLASLLTQLPSSEHPLILILDGLDQLENNVGSQIIGSLPSHLPDAVKLIITVSSKRTGLLQAIKSHYSQLGGLPCSVSSSREEEAGYACIQLQSVDRKQCIKLLESLLSCSGRRVTSGQQALVNQALSSCRLPLYFTISFLFLFLDSDVNESSLPDSVHSSISALLEHLEQKHGSSLVARAVSYVSLSRTGLSETELVDLLSHDHPECEGKISQVDVERLLIDLKNFLIRRPMADSQVLFWVSRHFKLVGTKKYLSTHEARKKIHSEMVDYFSGRRAVGNEKPFVVNCASEAQNESESQPFIFSVTEDVCWVNMRKILELPHHLQQSGCLEEMEEGLLMSLGFHQAMLRAGLLSDLVTMLEADEGSTKFLRERWLVASILKSSACFLHSSPPQLPTVMESSLLPYLDVFPAFERYIREIQLDRRKKRKGVGLVLSSRPNPKNKTISVAETVCTECGVVAEIIEDGSAWIWKGLTCDVVKLSLSLKQQEVKFAGVKSSSQFLLLSTQCKKLFVWDVEDPERLTEVKESLKTESESNQTQSMVEGFVSCEEKLCIWWKKERYFSVFDISSNTLAHFQCQSSVMCLVASFNSFSVYCGQADGTVSIFDLTTGNLLGCCLNSAHRAVIQVILCEEEQEMVCVDENGSLALWDIADKEQPPILIRENFDHCKPSSVLNTDFSKAANTLLVCQSQQVTLWNMCNWEMCDQFLAPQGKSFTKAVLSLDGHLFLALLDHYPLILVWRVSTGECVLSLQTNTQPLTLLRTASDIICVSQNGCLTVWDAEMINSAGTATRMRSGVKGVVVDQTGKSFYTTDGLENVWKWSLDASFPKYSFVHEGPVEKMELSPNGSFLLSLSGEEIYIWQTETGENIARISGGGAADVLITPNSKFGVSISKHGLSHVWKLPCGGIVCSIHQYLSDAQVSAEGTFLVGLHHGDLLAASLWSGSISKRFSCTENSEYVVTFHTLLDHPDFVVVLTASGAVYTWKLSEETVCRHFQLPDTFHCQPQDFQMSPNGSYALLSTDNNSINVLDLSRVRLCSFKVEGPVIKACLDKTGCYMVYVCNPGSQEKSCACDLHSKFVLTVVRLSDRERIGRVCLHKNPSTMTVSKQQGVFVGFIDGSVGVFSILDADKILEVKGILFWFICFPFTVNQRFSTVPRFPTVPISTVPISRPPCSTYAIKGSTIFFFFFIPLCNFFH</sequence>
<dbReference type="PANTHER" id="PTHR19871">
    <property type="entry name" value="BETA TRANSDUCIN-RELATED PROTEIN"/>
    <property type="match status" value="1"/>
</dbReference>
<dbReference type="PANTHER" id="PTHR19871:SF29">
    <property type="entry name" value="NACHT AND WD REPEAT DOMAIN-CONTAINING PROTEIN 2-LIKE"/>
    <property type="match status" value="1"/>
</dbReference>
<evidence type="ECO:0000256" key="2">
    <source>
        <dbReference type="ARBA" id="ARBA00022737"/>
    </source>
</evidence>
<keyword evidence="1" id="KW-0853">WD repeat</keyword>
<accession>A0A3Q2CKH6</accession>
<organism evidence="5 6">
    <name type="scientific">Cyprinodon variegatus</name>
    <name type="common">Sheepshead minnow</name>
    <dbReference type="NCBI Taxonomy" id="28743"/>
    <lineage>
        <taxon>Eukaryota</taxon>
        <taxon>Metazoa</taxon>
        <taxon>Chordata</taxon>
        <taxon>Craniata</taxon>
        <taxon>Vertebrata</taxon>
        <taxon>Euteleostomi</taxon>
        <taxon>Actinopterygii</taxon>
        <taxon>Neopterygii</taxon>
        <taxon>Teleostei</taxon>
        <taxon>Neoteleostei</taxon>
        <taxon>Acanthomorphata</taxon>
        <taxon>Ovalentaria</taxon>
        <taxon>Atherinomorphae</taxon>
        <taxon>Cyprinodontiformes</taxon>
        <taxon>Cyprinodontidae</taxon>
        <taxon>Cyprinodon</taxon>
    </lineage>
</organism>
<dbReference type="Pfam" id="PF25469">
    <property type="entry name" value="WHD_NWD1"/>
    <property type="match status" value="1"/>
</dbReference>
<feature type="domain" description="NWD1/2-like winged helix-turn-helix" evidence="4">
    <location>
        <begin position="503"/>
        <end position="562"/>
    </location>
</feature>
<dbReference type="InterPro" id="IPR036322">
    <property type="entry name" value="WD40_repeat_dom_sf"/>
</dbReference>
<reference evidence="5" key="1">
    <citation type="submission" date="2025-08" db="UniProtKB">
        <authorList>
            <consortium name="Ensembl"/>
        </authorList>
    </citation>
    <scope>IDENTIFICATION</scope>
</reference>
<evidence type="ECO:0000259" key="4">
    <source>
        <dbReference type="Pfam" id="PF25469"/>
    </source>
</evidence>
<dbReference type="SUPFAM" id="SSF50978">
    <property type="entry name" value="WD40 repeat-like"/>
    <property type="match status" value="2"/>
</dbReference>
<evidence type="ECO:0000256" key="3">
    <source>
        <dbReference type="SAM" id="Phobius"/>
    </source>
</evidence>
<dbReference type="InterPro" id="IPR052752">
    <property type="entry name" value="NACHT-WD_repeat"/>
</dbReference>
<dbReference type="Proteomes" id="UP000265020">
    <property type="component" value="Unassembled WGS sequence"/>
</dbReference>
<dbReference type="InterPro" id="IPR015943">
    <property type="entry name" value="WD40/YVTN_repeat-like_dom_sf"/>
</dbReference>
<feature type="transmembrane region" description="Helical" evidence="3">
    <location>
        <begin position="42"/>
        <end position="63"/>
    </location>
</feature>
<keyword evidence="2" id="KW-0677">Repeat</keyword>
<keyword evidence="6" id="KW-1185">Reference proteome</keyword>
<dbReference type="SMART" id="SM00320">
    <property type="entry name" value="WD40"/>
    <property type="match status" value="5"/>
</dbReference>